<sequence length="401" mass="40708">MATAPVHVAVGESSVPASTIAERDAAPASTPTAVPPPPSNTAANSNGPRPRPIPVKSGSGVSQSGTPSPPMTSTIASKTTAPHLEQDASPDLDQSQPLISSPPAEPSFPIFAVSTPPSSEFTQPTAPSSQATQSAFQAPDGGPSEPIEVGIERARLSLNADYVSTTLWPGSAQPAPMPVDALPSPGSVQPAPMPVDAPSPRSVQPAPTPVDAPPSPRSAQPAPMPDGAPQSLVDLDETPVAAEGVDDLSLNASDSAFDGEEFLAQLKTNFPSSKPAVSKKPVAPKPSKKSAAASRKAATAAKKLAAAVAKTTKPSPSGPPKKSTRSVTATTADGAVRPSSTAPDPAPSRSLRSRDKRPIPAPAPLPAGKRLKVGGTRYAYVEYDADGKEVREVDPETLPDA</sequence>
<feature type="compositionally biased region" description="Low complexity" evidence="1">
    <location>
        <begin position="289"/>
        <end position="315"/>
    </location>
</feature>
<dbReference type="EMBL" id="JACGCI010000083">
    <property type="protein sequence ID" value="KAF6747232.1"/>
    <property type="molecule type" value="Genomic_DNA"/>
</dbReference>
<evidence type="ECO:0000313" key="2">
    <source>
        <dbReference type="EMBL" id="KAF6747232.1"/>
    </source>
</evidence>
<feature type="compositionally biased region" description="Polar residues" evidence="1">
    <location>
        <begin position="59"/>
        <end position="80"/>
    </location>
</feature>
<name>A0A8H6HJ03_9AGAR</name>
<reference evidence="2 3" key="1">
    <citation type="submission" date="2020-07" db="EMBL/GenBank/DDBJ databases">
        <title>Comparative genomics of pyrophilous fungi reveals a link between fire events and developmental genes.</title>
        <authorList>
            <consortium name="DOE Joint Genome Institute"/>
            <person name="Steindorff A.S."/>
            <person name="Carver A."/>
            <person name="Calhoun S."/>
            <person name="Stillman K."/>
            <person name="Liu H."/>
            <person name="Lipzen A."/>
            <person name="Pangilinan J."/>
            <person name="Labutti K."/>
            <person name="Bruns T.D."/>
            <person name="Grigoriev I.V."/>
        </authorList>
    </citation>
    <scope>NUCLEOTIDE SEQUENCE [LARGE SCALE GENOMIC DNA]</scope>
    <source>
        <strain evidence="2 3">CBS 144469</strain>
    </source>
</reference>
<accession>A0A8H6HJ03</accession>
<feature type="region of interest" description="Disordered" evidence="1">
    <location>
        <begin position="1"/>
        <end position="150"/>
    </location>
</feature>
<feature type="region of interest" description="Disordered" evidence="1">
    <location>
        <begin position="269"/>
        <end position="370"/>
    </location>
</feature>
<feature type="compositionally biased region" description="Polar residues" evidence="1">
    <location>
        <begin position="115"/>
        <end position="136"/>
    </location>
</feature>
<protein>
    <submittedName>
        <fullName evidence="2">Uncharacterized protein</fullName>
    </submittedName>
</protein>
<proteinExistence type="predicted"/>
<feature type="compositionally biased region" description="Pro residues" evidence="1">
    <location>
        <begin position="206"/>
        <end position="226"/>
    </location>
</feature>
<comment type="caution">
    <text evidence="2">The sequence shown here is derived from an EMBL/GenBank/DDBJ whole genome shotgun (WGS) entry which is preliminary data.</text>
</comment>
<evidence type="ECO:0000256" key="1">
    <source>
        <dbReference type="SAM" id="MobiDB-lite"/>
    </source>
</evidence>
<organism evidence="2 3">
    <name type="scientific">Ephemerocybe angulata</name>
    <dbReference type="NCBI Taxonomy" id="980116"/>
    <lineage>
        <taxon>Eukaryota</taxon>
        <taxon>Fungi</taxon>
        <taxon>Dikarya</taxon>
        <taxon>Basidiomycota</taxon>
        <taxon>Agaricomycotina</taxon>
        <taxon>Agaricomycetes</taxon>
        <taxon>Agaricomycetidae</taxon>
        <taxon>Agaricales</taxon>
        <taxon>Agaricineae</taxon>
        <taxon>Psathyrellaceae</taxon>
        <taxon>Ephemerocybe</taxon>
    </lineage>
</organism>
<gene>
    <name evidence="2" type="ORF">DFP72DRAFT_920333</name>
</gene>
<feature type="region of interest" description="Disordered" evidence="1">
    <location>
        <begin position="166"/>
        <end position="246"/>
    </location>
</feature>
<feature type="compositionally biased region" description="Low complexity" evidence="1">
    <location>
        <begin position="271"/>
        <end position="281"/>
    </location>
</feature>
<dbReference type="Proteomes" id="UP000521943">
    <property type="component" value="Unassembled WGS sequence"/>
</dbReference>
<keyword evidence="3" id="KW-1185">Reference proteome</keyword>
<evidence type="ECO:0000313" key="3">
    <source>
        <dbReference type="Proteomes" id="UP000521943"/>
    </source>
</evidence>
<dbReference type="AlphaFoldDB" id="A0A8H6HJ03"/>